<dbReference type="WBParaSite" id="EVEC_0000130601-mRNA-1">
    <property type="protein sequence ID" value="EVEC_0000130601-mRNA-1"/>
    <property type="gene ID" value="EVEC_0000130601"/>
</dbReference>
<evidence type="ECO:0000313" key="8">
    <source>
        <dbReference type="EMBL" id="VDD85871.1"/>
    </source>
</evidence>
<dbReference type="InterPro" id="IPR038751">
    <property type="entry name" value="INTS8"/>
</dbReference>
<feature type="domain" description="INTS8 TPR repeats" evidence="7">
    <location>
        <begin position="801"/>
        <end position="991"/>
    </location>
</feature>
<proteinExistence type="inferred from homology"/>
<accession>A0A0N4UV55</accession>
<dbReference type="Pfam" id="PF25756">
    <property type="entry name" value="TPR_INTS8"/>
    <property type="match status" value="2"/>
</dbReference>
<name>A0A0N4UV55_ENTVE</name>
<reference evidence="8 9" key="2">
    <citation type="submission" date="2018-10" db="EMBL/GenBank/DDBJ databases">
        <authorList>
            <consortium name="Pathogen Informatics"/>
        </authorList>
    </citation>
    <scope>NUCLEOTIDE SEQUENCE [LARGE SCALE GENOMIC DNA]</scope>
</reference>
<evidence type="ECO:0000256" key="6">
    <source>
        <dbReference type="SAM" id="Phobius"/>
    </source>
</evidence>
<dbReference type="PANTHER" id="PTHR13350:SF1">
    <property type="entry name" value="INTEGRATOR COMPLEX SUBUNIT 8"/>
    <property type="match status" value="1"/>
</dbReference>
<keyword evidence="6" id="KW-0812">Transmembrane</keyword>
<keyword evidence="9" id="KW-1185">Reference proteome</keyword>
<reference evidence="10" key="1">
    <citation type="submission" date="2017-02" db="UniProtKB">
        <authorList>
            <consortium name="WormBaseParasite"/>
        </authorList>
    </citation>
    <scope>IDENTIFICATION</scope>
</reference>
<evidence type="ECO:0000259" key="7">
    <source>
        <dbReference type="Pfam" id="PF25756"/>
    </source>
</evidence>
<keyword evidence="5" id="KW-0539">Nucleus</keyword>
<organism evidence="10">
    <name type="scientific">Enterobius vermicularis</name>
    <name type="common">Human pinworm</name>
    <dbReference type="NCBI Taxonomy" id="51028"/>
    <lineage>
        <taxon>Eukaryota</taxon>
        <taxon>Metazoa</taxon>
        <taxon>Ecdysozoa</taxon>
        <taxon>Nematoda</taxon>
        <taxon>Chromadorea</taxon>
        <taxon>Rhabditida</taxon>
        <taxon>Spirurina</taxon>
        <taxon>Oxyuridomorpha</taxon>
        <taxon>Oxyuroidea</taxon>
        <taxon>Oxyuridae</taxon>
        <taxon>Enterobius</taxon>
    </lineage>
</organism>
<keyword evidence="4" id="KW-0158">Chromosome</keyword>
<keyword evidence="6" id="KW-1133">Transmembrane helix</keyword>
<protein>
    <submittedName>
        <fullName evidence="10">TPR_REGION domain-containing protein</fullName>
    </submittedName>
</protein>
<evidence type="ECO:0000313" key="9">
    <source>
        <dbReference type="Proteomes" id="UP000274131"/>
    </source>
</evidence>
<evidence type="ECO:0000256" key="1">
    <source>
        <dbReference type="ARBA" id="ARBA00004123"/>
    </source>
</evidence>
<dbReference type="GO" id="GO:0034472">
    <property type="term" value="P:snRNA 3'-end processing"/>
    <property type="evidence" value="ECO:0007669"/>
    <property type="project" value="InterPro"/>
</dbReference>
<dbReference type="PANTHER" id="PTHR13350">
    <property type="entry name" value="INTEGRATOR COMPLEX SUBUNIT 8"/>
    <property type="match status" value="1"/>
</dbReference>
<keyword evidence="6" id="KW-0472">Membrane</keyword>
<dbReference type="InterPro" id="IPR057980">
    <property type="entry name" value="TPR_INTS8"/>
</dbReference>
<evidence type="ECO:0000256" key="3">
    <source>
        <dbReference type="ARBA" id="ARBA00007147"/>
    </source>
</evidence>
<evidence type="ECO:0000313" key="10">
    <source>
        <dbReference type="WBParaSite" id="EVEC_0000130601-mRNA-1"/>
    </source>
</evidence>
<sequence length="1077" mass="124560">MNSLNFLREKPAENWIDYFVDSEKFSALLNAKDLEQIAFLMNQFITQAQALDKENEDVRRKDLDLRLQSARNFGSEEIDYERRKAIRLWLCALACFAAVDWNIELARKYCNVLMLHSMFLRLIAFTFSLQTAVQNEDILKVIFGKSDSPVETTSLPQHHFVSWLFSKWIVHVDTRDRMLDSVFKPTVSNPANQLDSNLVLADQLRTCIIEIRQRSNDAISFLENLIHHNASELMVPAKDCFLEQLKENDLLSSTVCDAACSVMPKLNFELNVFSIPEAEWKRITRYDLLCVYFAGGRLNDSKSHLCSIISGWSSVGKPSSLGETLTYINHNVLTGYCKALGVDCSQCDFKNEHEEDQIIRVSSVWERKADQQSYKDVLNECLEGLPFTGGADSQLLSSVDGGLLIVNELVEVMTSQQTSQEKKNCARVVLQYFALRDLVLNQKILEIEKERGMRFLWLQSRQVPRKFISLLPDASRVQRLLSGTVPFWRLLLSYDVGEVKGLWQQIGGKFTHAHRYEVSKIIGDMVLPIVINFSKQGINWPTYEFIYLLLGKLENLAKIGDLERMNSFCSECFTELFSICKEDKFKKRFTLDFLRVKLENWHEKTYKNTNNENILRTTQDLQKTVKAIVQTMAPELNTHALSNMMVHIVTFFINTNEWDYLMKFTEKYVQNAADVWCWKSLFRLRSSFLDVAKVLAAFITADPARAKMIADGAWWKIMHLTFEDTSSSVFNLLWLFSNFLVHENFLLVRVFYVLRSRYSICSKRRRDGPANREFPKHLISRSEFLLLLKYIMVYQVGIFLFFMIKEPRSIAFLLSFLGKMYNCVISSLGNSDGLNNIFIEHDHFWELPPLSFSNFNVAYICECLDVVLTNALVLNPINAFWLRSCADYHFVNERYEDALILYMETCVACSESLIQPLPDNVVDDLMWAKVQRCLRYCGLETLAMIVCQQMRDPTEHYVSSAKMLLDSDGHTLDACAACFPAVMSVEFLEFVRLYFPLFSDSYEKLGLSMKAQSLVSPKLQLRCPSALCEFFRKTCKLQIKAVAVPELNSNNSNQSERYRRRERLMRLLCSRVLQIHL</sequence>
<dbReference type="GO" id="GO:0032039">
    <property type="term" value="C:integrator complex"/>
    <property type="evidence" value="ECO:0007669"/>
    <property type="project" value="TreeGrafter"/>
</dbReference>
<feature type="domain" description="INTS8 TPR repeats" evidence="7">
    <location>
        <begin position="483"/>
        <end position="726"/>
    </location>
</feature>
<feature type="transmembrane region" description="Helical" evidence="6">
    <location>
        <begin position="732"/>
        <end position="754"/>
    </location>
</feature>
<evidence type="ECO:0000256" key="5">
    <source>
        <dbReference type="ARBA" id="ARBA00023242"/>
    </source>
</evidence>
<feature type="transmembrane region" description="Helical" evidence="6">
    <location>
        <begin position="784"/>
        <end position="804"/>
    </location>
</feature>
<dbReference type="STRING" id="51028.A0A0N4UV55"/>
<dbReference type="AlphaFoldDB" id="A0A0N4UV55"/>
<comment type="similarity">
    <text evidence="3">Belongs to the Integrator subunit 8 family.</text>
</comment>
<comment type="subcellular location">
    <subcellularLocation>
        <location evidence="2">Chromosome</location>
    </subcellularLocation>
    <subcellularLocation>
        <location evidence="1">Nucleus</location>
    </subcellularLocation>
</comment>
<dbReference type="GO" id="GO:0005694">
    <property type="term" value="C:chromosome"/>
    <property type="evidence" value="ECO:0007669"/>
    <property type="project" value="UniProtKB-SubCell"/>
</dbReference>
<evidence type="ECO:0000256" key="2">
    <source>
        <dbReference type="ARBA" id="ARBA00004286"/>
    </source>
</evidence>
<dbReference type="EMBL" id="UXUI01007159">
    <property type="protein sequence ID" value="VDD85871.1"/>
    <property type="molecule type" value="Genomic_DNA"/>
</dbReference>
<evidence type="ECO:0000256" key="4">
    <source>
        <dbReference type="ARBA" id="ARBA00022454"/>
    </source>
</evidence>
<gene>
    <name evidence="8" type="ORF">EVEC_LOCUS1014</name>
</gene>
<dbReference type="OrthoDB" id="5782487at2759"/>
<dbReference type="Proteomes" id="UP000274131">
    <property type="component" value="Unassembled WGS sequence"/>
</dbReference>